<dbReference type="InterPro" id="IPR012657">
    <property type="entry name" value="23S_rRNA-intervening_sequence"/>
</dbReference>
<reference evidence="1 2" key="1">
    <citation type="journal article" date="2017" name="ISME J.">
        <title>Energy and carbon metabolisms in a deep terrestrial subsurface fluid microbial community.</title>
        <authorList>
            <person name="Momper L."/>
            <person name="Jungbluth S.P."/>
            <person name="Lee M.D."/>
            <person name="Amend J.P."/>
        </authorList>
    </citation>
    <scope>NUCLEOTIDE SEQUENCE [LARGE SCALE GENOMIC DNA]</scope>
    <source>
        <strain evidence="1">SURF_29</strain>
    </source>
</reference>
<dbReference type="PANTHER" id="PTHR38471">
    <property type="entry name" value="FOUR HELIX BUNDLE PROTEIN"/>
    <property type="match status" value="1"/>
</dbReference>
<proteinExistence type="predicted"/>
<dbReference type="InterPro" id="IPR036583">
    <property type="entry name" value="23S_rRNA_IVS_sf"/>
</dbReference>
<dbReference type="PANTHER" id="PTHR38471:SF2">
    <property type="entry name" value="FOUR HELIX BUNDLE PROTEIN"/>
    <property type="match status" value="1"/>
</dbReference>
<dbReference type="EMBL" id="QZJW01000050">
    <property type="protein sequence ID" value="RJO60208.1"/>
    <property type="molecule type" value="Genomic_DNA"/>
</dbReference>
<gene>
    <name evidence="1" type="ORF">C4544_05530</name>
</gene>
<organism evidence="1 2">
    <name type="scientific">candidate division WS5 bacterium</name>
    <dbReference type="NCBI Taxonomy" id="2093353"/>
    <lineage>
        <taxon>Bacteria</taxon>
        <taxon>candidate division WS5</taxon>
    </lineage>
</organism>
<dbReference type="Proteomes" id="UP000285655">
    <property type="component" value="Unassembled WGS sequence"/>
</dbReference>
<evidence type="ECO:0000313" key="2">
    <source>
        <dbReference type="Proteomes" id="UP000285655"/>
    </source>
</evidence>
<sequence length="121" mass="13648">MTKPKSQTKTFDLEERTTEFAKQVVRLCKTLPRNPINNRSVNQVVGSSGSVGANYREANDALGKADFINKLRISRREAKETIHWLDILKEANQSCAVEIDRCTKEATELRNILSSIISKVL</sequence>
<dbReference type="PIRSF" id="PIRSF035652">
    <property type="entry name" value="CHP02436"/>
    <property type="match status" value="1"/>
</dbReference>
<dbReference type="Gene3D" id="1.20.1440.60">
    <property type="entry name" value="23S rRNA-intervening sequence"/>
    <property type="match status" value="1"/>
</dbReference>
<dbReference type="NCBIfam" id="TIGR02436">
    <property type="entry name" value="four helix bundle protein"/>
    <property type="match status" value="1"/>
</dbReference>
<protein>
    <submittedName>
        <fullName evidence="1">Four helix bundle protein</fullName>
    </submittedName>
</protein>
<comment type="caution">
    <text evidence="1">The sequence shown here is derived from an EMBL/GenBank/DDBJ whole genome shotgun (WGS) entry which is preliminary data.</text>
</comment>
<accession>A0A419DAW0</accession>
<dbReference type="Pfam" id="PF05635">
    <property type="entry name" value="23S_rRNA_IVP"/>
    <property type="match status" value="1"/>
</dbReference>
<dbReference type="SUPFAM" id="SSF158446">
    <property type="entry name" value="IVS-encoded protein-like"/>
    <property type="match status" value="1"/>
</dbReference>
<dbReference type="AlphaFoldDB" id="A0A419DAW0"/>
<evidence type="ECO:0000313" key="1">
    <source>
        <dbReference type="EMBL" id="RJO60208.1"/>
    </source>
</evidence>
<name>A0A419DAW0_9BACT</name>